<proteinExistence type="predicted"/>
<dbReference type="SUPFAM" id="SSF47781">
    <property type="entry name" value="RuvA domain 2-like"/>
    <property type="match status" value="1"/>
</dbReference>
<dbReference type="GO" id="GO:0003729">
    <property type="term" value="F:mRNA binding"/>
    <property type="evidence" value="ECO:0007669"/>
    <property type="project" value="TreeGrafter"/>
</dbReference>
<dbReference type="GO" id="GO:0006412">
    <property type="term" value="P:translation"/>
    <property type="evidence" value="ECO:0007669"/>
    <property type="project" value="TreeGrafter"/>
</dbReference>
<dbReference type="Pfam" id="PF12836">
    <property type="entry name" value="HHH_3"/>
    <property type="match status" value="1"/>
</dbReference>
<dbReference type="PANTHER" id="PTHR10724:SF10">
    <property type="entry name" value="S1 RNA-BINDING DOMAIN-CONTAINING PROTEIN 1"/>
    <property type="match status" value="1"/>
</dbReference>
<dbReference type="Gene3D" id="1.10.150.310">
    <property type="entry name" value="Tex RuvX-like domain-like"/>
    <property type="match status" value="1"/>
</dbReference>
<dbReference type="InterPro" id="IPR050437">
    <property type="entry name" value="Ribos_protein_bS1-like"/>
</dbReference>
<accession>A0A7H4M8X6</accession>
<gene>
    <name evidence="1" type="primary">yhgF_4</name>
    <name evidence="1" type="ORF">NCTC9177_00546</name>
</gene>
<dbReference type="AlphaFoldDB" id="A0A7H4M8X6"/>
<evidence type="ECO:0000313" key="1">
    <source>
        <dbReference type="EMBL" id="STS86776.1"/>
    </source>
</evidence>
<reference evidence="1 2" key="1">
    <citation type="submission" date="2018-06" db="EMBL/GenBank/DDBJ databases">
        <authorList>
            <consortium name="Pathogen Informatics"/>
            <person name="Doyle S."/>
        </authorList>
    </citation>
    <scope>NUCLEOTIDE SEQUENCE [LARGE SCALE GENOMIC DNA]</scope>
    <source>
        <strain evidence="1 2">NCTC9177</strain>
    </source>
</reference>
<dbReference type="EMBL" id="UGKR01000003">
    <property type="protein sequence ID" value="STS86776.1"/>
    <property type="molecule type" value="Genomic_DNA"/>
</dbReference>
<comment type="caution">
    <text evidence="1">The sequence shown here is derived from an EMBL/GenBank/DDBJ whole genome shotgun (WGS) entry which is preliminary data.</text>
</comment>
<organism evidence="1 2">
    <name type="scientific">Klebsiella variicola</name>
    <dbReference type="NCBI Taxonomy" id="244366"/>
    <lineage>
        <taxon>Bacteria</taxon>
        <taxon>Pseudomonadati</taxon>
        <taxon>Pseudomonadota</taxon>
        <taxon>Gammaproteobacteria</taxon>
        <taxon>Enterobacterales</taxon>
        <taxon>Enterobacteriaceae</taxon>
        <taxon>Klebsiella/Raoultella group</taxon>
        <taxon>Klebsiella</taxon>
        <taxon>Klebsiella pneumoniae complex</taxon>
    </lineage>
</organism>
<evidence type="ECO:0000313" key="2">
    <source>
        <dbReference type="Proteomes" id="UP000254545"/>
    </source>
</evidence>
<dbReference type="GO" id="GO:0003735">
    <property type="term" value="F:structural constituent of ribosome"/>
    <property type="evidence" value="ECO:0007669"/>
    <property type="project" value="TreeGrafter"/>
</dbReference>
<dbReference type="PANTHER" id="PTHR10724">
    <property type="entry name" value="30S RIBOSOMAL PROTEIN S1"/>
    <property type="match status" value="1"/>
</dbReference>
<sequence>MKIDPKSIGVGQYQHDVSQTQLARKLDAVVEDCVNAVGVDLNTASVPLLTRVAGLTRMMAQNIVAWRDENGQFQNRQQLLRSAVWGRKPLNSAPASCVSTTATTRWMPPPCTRKPIRWSSAFWPPPNRR</sequence>
<protein>
    <submittedName>
        <fullName evidence="1">Transcription accessory protein</fullName>
    </submittedName>
</protein>
<dbReference type="InterPro" id="IPR010994">
    <property type="entry name" value="RuvA_2-like"/>
</dbReference>
<dbReference type="InterPro" id="IPR023323">
    <property type="entry name" value="Tex-like_dom_sf"/>
</dbReference>
<dbReference type="Proteomes" id="UP000254545">
    <property type="component" value="Unassembled WGS sequence"/>
</dbReference>
<dbReference type="GO" id="GO:0005829">
    <property type="term" value="C:cytosol"/>
    <property type="evidence" value="ECO:0007669"/>
    <property type="project" value="TreeGrafter"/>
</dbReference>
<dbReference type="Gene3D" id="1.10.3500.10">
    <property type="entry name" value="Tex N-terminal region-like"/>
    <property type="match status" value="1"/>
</dbReference>
<name>A0A7H4M8X6_KLEVA</name>